<dbReference type="AlphaFoldDB" id="A0A372ZMP9"/>
<evidence type="ECO:0000313" key="2">
    <source>
        <dbReference type="EMBL" id="RGD56517.1"/>
    </source>
</evidence>
<feature type="domain" description="SnoaL-like" evidence="1">
    <location>
        <begin position="6"/>
        <end position="128"/>
    </location>
</feature>
<evidence type="ECO:0000259" key="1">
    <source>
        <dbReference type="Pfam" id="PF13577"/>
    </source>
</evidence>
<dbReference type="Proteomes" id="UP000263377">
    <property type="component" value="Unassembled WGS sequence"/>
</dbReference>
<dbReference type="Gene3D" id="3.10.450.50">
    <property type="match status" value="1"/>
</dbReference>
<dbReference type="RefSeq" id="WP_117484976.1">
    <property type="nucleotide sequence ID" value="NZ_QVIG01000001.1"/>
</dbReference>
<sequence length="142" mass="15820">MSGITAADRFEIHELLARYWKTVDEGDLKGFADTFTEDGSLTNYTGTTTGREALAQWLDDYGPSRAGNRHMSTNTTVTEVDADTATVWSYMVVIAAFEPRTQTPHVAAYGRFNDTVVRVDGGWLFRERLMDDLALNAIDYPG</sequence>
<evidence type="ECO:0000313" key="3">
    <source>
        <dbReference type="Proteomes" id="UP000263377"/>
    </source>
</evidence>
<dbReference type="InterPro" id="IPR032710">
    <property type="entry name" value="NTF2-like_dom_sf"/>
</dbReference>
<name>A0A372ZMP9_9ACTN</name>
<dbReference type="InterPro" id="IPR037401">
    <property type="entry name" value="SnoaL-like"/>
</dbReference>
<dbReference type="SUPFAM" id="SSF54427">
    <property type="entry name" value="NTF2-like"/>
    <property type="match status" value="1"/>
</dbReference>
<gene>
    <name evidence="2" type="ORF">DR950_00760</name>
</gene>
<organism evidence="2 3">
    <name type="scientific">Kitasatospora xanthocidica</name>
    <dbReference type="NCBI Taxonomy" id="83382"/>
    <lineage>
        <taxon>Bacteria</taxon>
        <taxon>Bacillati</taxon>
        <taxon>Actinomycetota</taxon>
        <taxon>Actinomycetes</taxon>
        <taxon>Kitasatosporales</taxon>
        <taxon>Streptomycetaceae</taxon>
        <taxon>Kitasatospora</taxon>
    </lineage>
</organism>
<keyword evidence="3" id="KW-1185">Reference proteome</keyword>
<accession>A0A372ZMP9</accession>
<dbReference type="EMBL" id="QVIG01000001">
    <property type="protein sequence ID" value="RGD56517.1"/>
    <property type="molecule type" value="Genomic_DNA"/>
</dbReference>
<protein>
    <submittedName>
        <fullName evidence="2">Nuclear transport factor 2 family protein</fullName>
    </submittedName>
</protein>
<dbReference type="CDD" id="cd00531">
    <property type="entry name" value="NTF2_like"/>
    <property type="match status" value="1"/>
</dbReference>
<dbReference type="NCBIfam" id="TIGR02246">
    <property type="entry name" value="SgcJ/EcaC family oxidoreductase"/>
    <property type="match status" value="1"/>
</dbReference>
<dbReference type="InterPro" id="IPR011944">
    <property type="entry name" value="Steroid_delta5-4_isomerase"/>
</dbReference>
<proteinExistence type="predicted"/>
<reference evidence="2 3" key="1">
    <citation type="submission" date="2018-08" db="EMBL/GenBank/DDBJ databases">
        <title>Diversity &amp; Physiological Properties of Lignin-Decomposing Actinobacteria from Soil.</title>
        <authorList>
            <person name="Roh S.G."/>
            <person name="Kim S.B."/>
        </authorList>
    </citation>
    <scope>NUCLEOTIDE SEQUENCE [LARGE SCALE GENOMIC DNA]</scope>
    <source>
        <strain evidence="2 3">MMS17-GH009</strain>
    </source>
</reference>
<dbReference type="Pfam" id="PF13577">
    <property type="entry name" value="SnoaL_4"/>
    <property type="match status" value="1"/>
</dbReference>
<comment type="caution">
    <text evidence="2">The sequence shown here is derived from an EMBL/GenBank/DDBJ whole genome shotgun (WGS) entry which is preliminary data.</text>
</comment>